<sequence>DPMPAVQELREDICDAMHSWTDSLPQARFNEVTQSLAWEMREDPAWVETYGDHFSWHVYWSWAKKPGTYGTFANISSFCRLRSISVDVYAQRADRKICIWQERASADGPEAGPIPIRLLWTGNHFDLL</sequence>
<name>A0A813C3H7_9DINO</name>
<dbReference type="AlphaFoldDB" id="A0A813C3H7"/>
<feature type="non-terminal residue" evidence="1">
    <location>
        <position position="1"/>
    </location>
</feature>
<dbReference type="Proteomes" id="UP000601435">
    <property type="component" value="Unassembled WGS sequence"/>
</dbReference>
<gene>
    <name evidence="1" type="ORF">SNEC2469_LOCUS33321</name>
</gene>
<feature type="non-terminal residue" evidence="1">
    <location>
        <position position="128"/>
    </location>
</feature>
<protein>
    <submittedName>
        <fullName evidence="1">Uncharacterized protein</fullName>
    </submittedName>
</protein>
<proteinExistence type="predicted"/>
<reference evidence="1" key="1">
    <citation type="submission" date="2021-02" db="EMBL/GenBank/DDBJ databases">
        <authorList>
            <person name="Dougan E. K."/>
            <person name="Rhodes N."/>
            <person name="Thang M."/>
            <person name="Chan C."/>
        </authorList>
    </citation>
    <scope>NUCLEOTIDE SEQUENCE</scope>
</reference>
<accession>A0A813C3H7</accession>
<keyword evidence="2" id="KW-1185">Reference proteome</keyword>
<evidence type="ECO:0000313" key="2">
    <source>
        <dbReference type="Proteomes" id="UP000601435"/>
    </source>
</evidence>
<comment type="caution">
    <text evidence="1">The sequence shown here is derived from an EMBL/GenBank/DDBJ whole genome shotgun (WGS) entry which is preliminary data.</text>
</comment>
<evidence type="ECO:0000313" key="1">
    <source>
        <dbReference type="EMBL" id="CAE7938873.1"/>
    </source>
</evidence>
<dbReference type="Gene3D" id="3.90.70.80">
    <property type="match status" value="1"/>
</dbReference>
<dbReference type="OrthoDB" id="10385960at2759"/>
<dbReference type="EMBL" id="CAJNJA010087336">
    <property type="protein sequence ID" value="CAE7938873.1"/>
    <property type="molecule type" value="Genomic_DNA"/>
</dbReference>
<organism evidence="1 2">
    <name type="scientific">Symbiodinium necroappetens</name>
    <dbReference type="NCBI Taxonomy" id="1628268"/>
    <lineage>
        <taxon>Eukaryota</taxon>
        <taxon>Sar</taxon>
        <taxon>Alveolata</taxon>
        <taxon>Dinophyceae</taxon>
        <taxon>Suessiales</taxon>
        <taxon>Symbiodiniaceae</taxon>
        <taxon>Symbiodinium</taxon>
    </lineage>
</organism>